<organism evidence="3 4">
    <name type="scientific">Felis catus</name>
    <name type="common">Cat</name>
    <name type="synonym">Felis silvestris catus</name>
    <dbReference type="NCBI Taxonomy" id="9685"/>
    <lineage>
        <taxon>Eukaryota</taxon>
        <taxon>Metazoa</taxon>
        <taxon>Chordata</taxon>
        <taxon>Craniata</taxon>
        <taxon>Vertebrata</taxon>
        <taxon>Euteleostomi</taxon>
        <taxon>Mammalia</taxon>
        <taxon>Eutheria</taxon>
        <taxon>Laurasiatheria</taxon>
        <taxon>Carnivora</taxon>
        <taxon>Feliformia</taxon>
        <taxon>Felidae</taxon>
        <taxon>Felinae</taxon>
        <taxon>Felis</taxon>
    </lineage>
</organism>
<evidence type="ECO:0000256" key="1">
    <source>
        <dbReference type="ARBA" id="ARBA00022581"/>
    </source>
</evidence>
<feature type="compositionally biased region" description="Gly residues" evidence="2">
    <location>
        <begin position="280"/>
        <end position="302"/>
    </location>
</feature>
<feature type="compositionally biased region" description="Low complexity" evidence="2">
    <location>
        <begin position="70"/>
        <end position="80"/>
    </location>
</feature>
<name>A0ABI7X6W1_FELCA</name>
<feature type="region of interest" description="Disordered" evidence="2">
    <location>
        <begin position="1"/>
        <end position="20"/>
    </location>
</feature>
<reference evidence="3" key="3">
    <citation type="submission" date="2025-09" db="UniProtKB">
        <authorList>
            <consortium name="Ensembl"/>
        </authorList>
    </citation>
    <scope>IDENTIFICATION</scope>
    <source>
        <strain evidence="3">breed Abyssinian</strain>
    </source>
</reference>
<feature type="compositionally biased region" description="Basic residues" evidence="2">
    <location>
        <begin position="99"/>
        <end position="112"/>
    </location>
</feature>
<dbReference type="Ensembl" id="ENSFCTT00005028017.1">
    <property type="protein sequence ID" value="ENSFCTP00005018239.1"/>
    <property type="gene ID" value="ENSFCTG00005010028.1"/>
</dbReference>
<feature type="compositionally biased region" description="Pro residues" evidence="2">
    <location>
        <begin position="334"/>
        <end position="343"/>
    </location>
</feature>
<evidence type="ECO:0000256" key="2">
    <source>
        <dbReference type="SAM" id="MobiDB-lite"/>
    </source>
</evidence>
<reference evidence="3 4" key="1">
    <citation type="submission" date="2021-02" db="EMBL/GenBank/DDBJ databases">
        <title>Safari Cat Assemblies.</title>
        <authorList>
            <person name="Bredemeyer K.R."/>
            <person name="Murphy W.J."/>
        </authorList>
    </citation>
    <scope>NUCLEOTIDE SEQUENCE [LARGE SCALE GENOMIC DNA]</scope>
</reference>
<sequence>MVILELAQDDLSAPGGRQELRKKEWTLQSDAGGGAGPREFLALVTGRTKPSRSGGRQSPGGRGPQPPQQRSPAPRGARPGFSGPAGGERHVAAGAQGQRRSRKPVTAKRGGRRREGGQSRVCGHRGLCGPVGPWRGGEMLKVAWVMESLGWSDKRGQTEALPAVLPVPRRDTRGAREKVDEAGRRVDAVVLRKAAGAAGSAFPAWPSPSPSPRARGPGGADERRQGRRLGRREVRARGRRAGRGLGGGAGGRGERGVGARGRGVQEAGGQAGAATSGLGRSRGGGRGGGGGGRGRVGVGWGGADVAPEGKAVNREKKGRRGPCGGRRGQGSAAHPPPPRPPSRPVVRRVVAARGCPPVPLGEPGDARPHPPPIRQPPPPTPCDRGGLPASPWDPRSAEPPAAGLPGPSLSLLCRWRDDPQGRRREIRPLRKAAAPAVAPGLAVGTGHLLISSPAPSFGVWAPTVFTVGEGHAGRHVSRIRPVNAKVPRWALWLLQPPPTPIPSSVATAFMKHRYTQIPFCITKPIEKNLPPKVTNCDPSQEHPSLLVPSPGLRSWSVPLRLSLEGSCEQESLVRVA</sequence>
<dbReference type="Proteomes" id="UP000823872">
    <property type="component" value="Chromosome E2"/>
</dbReference>
<feature type="compositionally biased region" description="Low complexity" evidence="2">
    <location>
        <begin position="262"/>
        <end position="279"/>
    </location>
</feature>
<keyword evidence="4" id="KW-1185">Reference proteome</keyword>
<proteinExistence type="predicted"/>
<keyword evidence="1" id="KW-0945">Host-virus interaction</keyword>
<feature type="region of interest" description="Disordered" evidence="2">
    <location>
        <begin position="25"/>
        <end position="124"/>
    </location>
</feature>
<reference evidence="3" key="2">
    <citation type="submission" date="2025-08" db="UniProtKB">
        <authorList>
            <consortium name="Ensembl"/>
        </authorList>
    </citation>
    <scope>IDENTIFICATION</scope>
    <source>
        <strain evidence="3">breed Abyssinian</strain>
    </source>
</reference>
<evidence type="ECO:0000313" key="3">
    <source>
        <dbReference type="Ensembl" id="ENSFCTP00005018239.1"/>
    </source>
</evidence>
<protein>
    <submittedName>
        <fullName evidence="3">Uncharacterized protein</fullName>
    </submittedName>
</protein>
<accession>A0ABI7X6W1</accession>
<evidence type="ECO:0000313" key="4">
    <source>
        <dbReference type="Proteomes" id="UP000823872"/>
    </source>
</evidence>
<feature type="compositionally biased region" description="Pro residues" evidence="2">
    <location>
        <begin position="369"/>
        <end position="381"/>
    </location>
</feature>
<feature type="region of interest" description="Disordered" evidence="2">
    <location>
        <begin position="197"/>
        <end position="413"/>
    </location>
</feature>
<dbReference type="PANTHER" id="PTHR13037:SF24">
    <property type="entry name" value="POLYCOMB PROTEIN PCL-RELATED"/>
    <property type="match status" value="1"/>
</dbReference>
<dbReference type="PANTHER" id="PTHR13037">
    <property type="entry name" value="FORMIN"/>
    <property type="match status" value="1"/>
</dbReference>